<dbReference type="InterPro" id="IPR003661">
    <property type="entry name" value="HisK_dim/P_dom"/>
</dbReference>
<dbReference type="SMART" id="SM00388">
    <property type="entry name" value="HisKA"/>
    <property type="match status" value="1"/>
</dbReference>
<evidence type="ECO:0000256" key="6">
    <source>
        <dbReference type="ARBA" id="ARBA00022692"/>
    </source>
</evidence>
<organism evidence="14 15">
    <name type="scientific">Actimicrobium antarcticum</name>
    <dbReference type="NCBI Taxonomy" id="1051899"/>
    <lineage>
        <taxon>Bacteria</taxon>
        <taxon>Pseudomonadati</taxon>
        <taxon>Pseudomonadota</taxon>
        <taxon>Betaproteobacteria</taxon>
        <taxon>Burkholderiales</taxon>
        <taxon>Oxalobacteraceae</taxon>
        <taxon>Actimicrobium</taxon>
    </lineage>
</organism>
<dbReference type="SUPFAM" id="SSF47384">
    <property type="entry name" value="Homodimeric domain of signal transducing histidine kinase"/>
    <property type="match status" value="1"/>
</dbReference>
<dbReference type="Pfam" id="PF00512">
    <property type="entry name" value="HisKA"/>
    <property type="match status" value="1"/>
</dbReference>
<dbReference type="Gene3D" id="3.30.565.10">
    <property type="entry name" value="Histidine kinase-like ATPase, C-terminal domain"/>
    <property type="match status" value="1"/>
</dbReference>
<dbReference type="InterPro" id="IPR003594">
    <property type="entry name" value="HATPase_dom"/>
</dbReference>
<keyword evidence="7 11" id="KW-1133">Transmembrane helix</keyword>
<keyword evidence="15" id="KW-1185">Reference proteome</keyword>
<keyword evidence="5 10" id="KW-0597">Phosphoprotein</keyword>
<dbReference type="PROSITE" id="PS50109">
    <property type="entry name" value="HIS_KIN"/>
    <property type="match status" value="1"/>
</dbReference>
<dbReference type="SMART" id="SM00387">
    <property type="entry name" value="HATPase_c"/>
    <property type="match status" value="1"/>
</dbReference>
<feature type="transmembrane region" description="Helical" evidence="11">
    <location>
        <begin position="267"/>
        <end position="290"/>
    </location>
</feature>
<sequence>MRERAIDDWRNELGNLSLVLAENTAQTMASTYLVLNSIVETVDGAGAKDQDDLIKAFRNPQTQQMMRDKITALPQVDVATIVGANGDVVTFTRAFPAPVINLANRDYFKHHQENVDPAVFLSQPVKNKGNGKWTFYISRRINNHDGKFLGSVLIGISCDFFGNFFKNVSLGEHASVTLIRRDYTVLARWPSVDELIGEKNLKGSTRDVMDSGKSHDVILKQGPRQSTGVLDSNRMGAVRLVNGYPLIVNITITDDLYLSGWQRTVRLLGGIVLVSMIALCIAFVLIAAILKRREQDAEKSLSLIKMAESANEAKSRFLAMMSHEIRTPMNGILGMSELMLETSLDPVQSGYARNVHDGAGDLMRIINEILDFSKIESGHMTIEATPFDPVKLLHDVIGMYRSSIGDKPLTIDVRVASAMPSHVIGDAARIRQILGNLITNAIKFTPAGVITATFTGTIDSTDPFLLILDYTVTDSGIGISPDAQVRLFQPFIQADDTISRKYGGTGLGLAISRRLAELMQGEILCHSDVGIGSRFTLRIPCRIATQHAVDASLAELPPMPATGTKQELADAMPQPIPTLMAPSPSVAASTTAAIASPLPEPAIAKRILVAEDTEMNRQLVRILLTKRGYLVEEAVNGQLALDALASKRYDLVLMDCMMPVMDGYEATRRWRSVEASSGTTRTPIVALTASAIEGDRERCLAVGMDDYLTKPFSAVALAAMVVHWSSTESDNGSTT</sequence>
<dbReference type="PANTHER" id="PTHR45339:SF1">
    <property type="entry name" value="HYBRID SIGNAL TRANSDUCTION HISTIDINE KINASE J"/>
    <property type="match status" value="1"/>
</dbReference>
<evidence type="ECO:0000256" key="9">
    <source>
        <dbReference type="ARBA" id="ARBA00023136"/>
    </source>
</evidence>
<dbReference type="CDD" id="cd12915">
    <property type="entry name" value="PDC2_DGC_like"/>
    <property type="match status" value="1"/>
</dbReference>
<feature type="domain" description="Histidine kinase" evidence="12">
    <location>
        <begin position="320"/>
        <end position="543"/>
    </location>
</feature>
<comment type="caution">
    <text evidence="14">The sequence shown here is derived from an EMBL/GenBank/DDBJ whole genome shotgun (WGS) entry which is preliminary data.</text>
</comment>
<dbReference type="SUPFAM" id="SSF55874">
    <property type="entry name" value="ATPase domain of HSP90 chaperone/DNA topoisomerase II/histidine kinase"/>
    <property type="match status" value="1"/>
</dbReference>
<dbReference type="CDD" id="cd17546">
    <property type="entry name" value="REC_hyHK_CKI1_RcsC-like"/>
    <property type="match status" value="1"/>
</dbReference>
<gene>
    <name evidence="14" type="ORF">GCM10022212_29540</name>
</gene>
<dbReference type="CDD" id="cd16922">
    <property type="entry name" value="HATPase_EvgS-ArcB-TorS-like"/>
    <property type="match status" value="1"/>
</dbReference>
<evidence type="ECO:0000256" key="3">
    <source>
        <dbReference type="ARBA" id="ARBA00012438"/>
    </source>
</evidence>
<name>A0ABP7TPZ2_9BURK</name>
<dbReference type="InterPro" id="IPR004358">
    <property type="entry name" value="Sig_transdc_His_kin-like_C"/>
</dbReference>
<dbReference type="CDD" id="cd12914">
    <property type="entry name" value="PDC1_DGC_like"/>
    <property type="match status" value="1"/>
</dbReference>
<dbReference type="Gene3D" id="3.40.50.2300">
    <property type="match status" value="1"/>
</dbReference>
<dbReference type="Proteomes" id="UP001501353">
    <property type="component" value="Unassembled WGS sequence"/>
</dbReference>
<protein>
    <recommendedName>
        <fullName evidence="3">histidine kinase</fullName>
        <ecNumber evidence="3">2.7.13.3</ecNumber>
    </recommendedName>
</protein>
<dbReference type="EC" id="2.7.13.3" evidence="3"/>
<dbReference type="Pfam" id="PF02518">
    <property type="entry name" value="HATPase_c"/>
    <property type="match status" value="1"/>
</dbReference>
<dbReference type="Gene3D" id="1.10.287.130">
    <property type="match status" value="1"/>
</dbReference>
<dbReference type="InterPro" id="IPR036890">
    <property type="entry name" value="HATPase_C_sf"/>
</dbReference>
<keyword evidence="4" id="KW-1003">Cell membrane</keyword>
<dbReference type="InterPro" id="IPR036097">
    <property type="entry name" value="HisK_dim/P_sf"/>
</dbReference>
<evidence type="ECO:0000313" key="15">
    <source>
        <dbReference type="Proteomes" id="UP001501353"/>
    </source>
</evidence>
<proteinExistence type="predicted"/>
<dbReference type="PROSITE" id="PS50110">
    <property type="entry name" value="RESPONSE_REGULATORY"/>
    <property type="match status" value="1"/>
</dbReference>
<dbReference type="InterPro" id="IPR011006">
    <property type="entry name" value="CheY-like_superfamily"/>
</dbReference>
<dbReference type="SMART" id="SM00448">
    <property type="entry name" value="REC"/>
    <property type="match status" value="1"/>
</dbReference>
<reference evidence="15" key="1">
    <citation type="journal article" date="2019" name="Int. J. Syst. Evol. Microbiol.">
        <title>The Global Catalogue of Microorganisms (GCM) 10K type strain sequencing project: providing services to taxonomists for standard genome sequencing and annotation.</title>
        <authorList>
            <consortium name="The Broad Institute Genomics Platform"/>
            <consortium name="The Broad Institute Genome Sequencing Center for Infectious Disease"/>
            <person name="Wu L."/>
            <person name="Ma J."/>
        </authorList>
    </citation>
    <scope>NUCLEOTIDE SEQUENCE [LARGE SCALE GENOMIC DNA]</scope>
    <source>
        <strain evidence="15">JCM 16673</strain>
    </source>
</reference>
<accession>A0ABP7TPZ2</accession>
<evidence type="ECO:0000256" key="7">
    <source>
        <dbReference type="ARBA" id="ARBA00022989"/>
    </source>
</evidence>
<evidence type="ECO:0000256" key="8">
    <source>
        <dbReference type="ARBA" id="ARBA00023012"/>
    </source>
</evidence>
<keyword evidence="6 11" id="KW-0812">Transmembrane</keyword>
<evidence type="ECO:0000256" key="11">
    <source>
        <dbReference type="SAM" id="Phobius"/>
    </source>
</evidence>
<dbReference type="CDD" id="cd00082">
    <property type="entry name" value="HisKA"/>
    <property type="match status" value="1"/>
</dbReference>
<dbReference type="Pfam" id="PF02743">
    <property type="entry name" value="dCache_1"/>
    <property type="match status" value="1"/>
</dbReference>
<dbReference type="PRINTS" id="PR00344">
    <property type="entry name" value="BCTRLSENSOR"/>
</dbReference>
<dbReference type="InterPro" id="IPR033479">
    <property type="entry name" value="dCache_1"/>
</dbReference>
<evidence type="ECO:0000256" key="2">
    <source>
        <dbReference type="ARBA" id="ARBA00004651"/>
    </source>
</evidence>
<comment type="catalytic activity">
    <reaction evidence="1">
        <text>ATP + protein L-histidine = ADP + protein N-phospho-L-histidine.</text>
        <dbReference type="EC" id="2.7.13.3"/>
    </reaction>
</comment>
<dbReference type="SUPFAM" id="SSF52172">
    <property type="entry name" value="CheY-like"/>
    <property type="match status" value="1"/>
</dbReference>
<evidence type="ECO:0000256" key="10">
    <source>
        <dbReference type="PROSITE-ProRule" id="PRU00169"/>
    </source>
</evidence>
<dbReference type="Pfam" id="PF00072">
    <property type="entry name" value="Response_reg"/>
    <property type="match status" value="1"/>
</dbReference>
<dbReference type="EMBL" id="BAAAZE010000012">
    <property type="protein sequence ID" value="GAA4029448.1"/>
    <property type="molecule type" value="Genomic_DNA"/>
</dbReference>
<evidence type="ECO:0000256" key="1">
    <source>
        <dbReference type="ARBA" id="ARBA00000085"/>
    </source>
</evidence>
<dbReference type="Gene3D" id="3.30.450.20">
    <property type="entry name" value="PAS domain"/>
    <property type="match status" value="2"/>
</dbReference>
<dbReference type="InterPro" id="IPR001789">
    <property type="entry name" value="Sig_transdc_resp-reg_receiver"/>
</dbReference>
<evidence type="ECO:0000259" key="13">
    <source>
        <dbReference type="PROSITE" id="PS50110"/>
    </source>
</evidence>
<dbReference type="InterPro" id="IPR005467">
    <property type="entry name" value="His_kinase_dom"/>
</dbReference>
<feature type="modified residue" description="4-aspartylphosphate" evidence="10">
    <location>
        <position position="655"/>
    </location>
</feature>
<evidence type="ECO:0000259" key="12">
    <source>
        <dbReference type="PROSITE" id="PS50109"/>
    </source>
</evidence>
<comment type="subcellular location">
    <subcellularLocation>
        <location evidence="2">Cell membrane</location>
        <topology evidence="2">Multi-pass membrane protein</topology>
    </subcellularLocation>
</comment>
<keyword evidence="8" id="KW-0902">Two-component regulatory system</keyword>
<evidence type="ECO:0000256" key="4">
    <source>
        <dbReference type="ARBA" id="ARBA00022475"/>
    </source>
</evidence>
<evidence type="ECO:0000313" key="14">
    <source>
        <dbReference type="EMBL" id="GAA4029448.1"/>
    </source>
</evidence>
<dbReference type="PANTHER" id="PTHR45339">
    <property type="entry name" value="HYBRID SIGNAL TRANSDUCTION HISTIDINE KINASE J"/>
    <property type="match status" value="1"/>
</dbReference>
<feature type="domain" description="Response regulatory" evidence="13">
    <location>
        <begin position="606"/>
        <end position="725"/>
    </location>
</feature>
<evidence type="ECO:0000256" key="5">
    <source>
        <dbReference type="ARBA" id="ARBA00022553"/>
    </source>
</evidence>
<keyword evidence="9 11" id="KW-0472">Membrane</keyword>